<evidence type="ECO:0000256" key="4">
    <source>
        <dbReference type="ARBA" id="ARBA00011575"/>
    </source>
</evidence>
<evidence type="ECO:0000256" key="11">
    <source>
        <dbReference type="ARBA" id="ARBA00023141"/>
    </source>
</evidence>
<keyword evidence="10 15" id="KW-0460">Magnesium</keyword>
<dbReference type="PANTHER" id="PTHR11236">
    <property type="entry name" value="AMINOBENZOATE/ANTHRANILATE SYNTHASE"/>
    <property type="match status" value="1"/>
</dbReference>
<evidence type="ECO:0000259" key="17">
    <source>
        <dbReference type="Pfam" id="PF04715"/>
    </source>
</evidence>
<dbReference type="EMBL" id="JACJVP010000044">
    <property type="protein sequence ID" value="MBB6674134.1"/>
    <property type="molecule type" value="Genomic_DNA"/>
</dbReference>
<dbReference type="PANTHER" id="PTHR11236:SF48">
    <property type="entry name" value="ISOCHORISMATE SYNTHASE MENF"/>
    <property type="match status" value="1"/>
</dbReference>
<keyword evidence="7 15" id="KW-0028">Amino-acid biosynthesis</keyword>
<keyword evidence="11 15" id="KW-0057">Aromatic amino acid biosynthesis</keyword>
<dbReference type="RefSeq" id="WP_185671995.1">
    <property type="nucleotide sequence ID" value="NZ_JACJVP010000044.1"/>
</dbReference>
<organism evidence="18 19">
    <name type="scientific">Cohnella nanjingensis</name>
    <dbReference type="NCBI Taxonomy" id="1387779"/>
    <lineage>
        <taxon>Bacteria</taxon>
        <taxon>Bacillati</taxon>
        <taxon>Bacillota</taxon>
        <taxon>Bacilli</taxon>
        <taxon>Bacillales</taxon>
        <taxon>Paenibacillaceae</taxon>
        <taxon>Cohnella</taxon>
    </lineage>
</organism>
<keyword evidence="8 15" id="KW-0479">Metal-binding</keyword>
<comment type="pathway">
    <text evidence="2 15">Amino-acid biosynthesis; L-tryptophan biosynthesis; L-tryptophan from chorismate: step 1/5.</text>
</comment>
<keyword evidence="19" id="KW-1185">Reference proteome</keyword>
<proteinExistence type="inferred from homology"/>
<comment type="subunit">
    <text evidence="4 15">Heterotetramer consisting of two non-identical subunits: a beta subunit (TrpG) and a large alpha subunit (TrpE).</text>
</comment>
<evidence type="ECO:0000256" key="1">
    <source>
        <dbReference type="ARBA" id="ARBA00001946"/>
    </source>
</evidence>
<name>A0A7X0RXY6_9BACL</name>
<evidence type="ECO:0000313" key="18">
    <source>
        <dbReference type="EMBL" id="MBB6674134.1"/>
    </source>
</evidence>
<gene>
    <name evidence="15 18" type="primary">trpE</name>
    <name evidence="18" type="ORF">H7C19_25970</name>
</gene>
<dbReference type="GO" id="GO:0046872">
    <property type="term" value="F:metal ion binding"/>
    <property type="evidence" value="ECO:0007669"/>
    <property type="project" value="UniProtKB-KW"/>
</dbReference>
<dbReference type="InterPro" id="IPR019999">
    <property type="entry name" value="Anth_synth_I-like"/>
</dbReference>
<feature type="domain" description="Chorismate-utilising enzyme C-terminal" evidence="16">
    <location>
        <begin position="233"/>
        <end position="486"/>
    </location>
</feature>
<evidence type="ECO:0000256" key="15">
    <source>
        <dbReference type="RuleBase" id="RU364045"/>
    </source>
</evidence>
<evidence type="ECO:0000256" key="5">
    <source>
        <dbReference type="ARBA" id="ARBA00012266"/>
    </source>
</evidence>
<dbReference type="GO" id="GO:0000162">
    <property type="term" value="P:L-tryptophan biosynthetic process"/>
    <property type="evidence" value="ECO:0007669"/>
    <property type="project" value="UniProtKB-UniPathway"/>
</dbReference>
<dbReference type="InterPro" id="IPR015890">
    <property type="entry name" value="Chorismate_C"/>
</dbReference>
<comment type="function">
    <text evidence="13 15">Part of a heterotetrameric complex that catalyzes the two-step biosynthesis of anthranilate, an intermediate in the biosynthesis of L-tryptophan. In the first step, the glutamine-binding beta subunit (TrpG) of anthranilate synthase (AS) provides the glutamine amidotransferase activity which generates ammonia as a substrate that, along with chorismate, is used in the second step, catalyzed by the large alpha subunit of AS (TrpE) to produce anthranilate. In the absence of TrpG, TrpE can synthesize anthranilate directly from chorismate and high concentrations of ammonia.</text>
</comment>
<evidence type="ECO:0000256" key="2">
    <source>
        <dbReference type="ARBA" id="ARBA00004873"/>
    </source>
</evidence>
<comment type="caution">
    <text evidence="18">The sequence shown here is derived from an EMBL/GenBank/DDBJ whole genome shotgun (WGS) entry which is preliminary data.</text>
</comment>
<reference evidence="18 19" key="1">
    <citation type="submission" date="2020-08" db="EMBL/GenBank/DDBJ databases">
        <title>Cohnella phylogeny.</title>
        <authorList>
            <person name="Dunlap C."/>
        </authorList>
    </citation>
    <scope>NUCLEOTIDE SEQUENCE [LARGE SCALE GENOMIC DNA]</scope>
    <source>
        <strain evidence="18 19">DSM 28246</strain>
    </source>
</reference>
<comment type="similarity">
    <text evidence="3 15">Belongs to the anthranilate synthase component I family.</text>
</comment>
<comment type="cofactor">
    <cofactor evidence="1 15">
        <name>Mg(2+)</name>
        <dbReference type="ChEBI" id="CHEBI:18420"/>
    </cofactor>
</comment>
<dbReference type="NCBIfam" id="TIGR00564">
    <property type="entry name" value="trpE_most"/>
    <property type="match status" value="1"/>
</dbReference>
<evidence type="ECO:0000256" key="3">
    <source>
        <dbReference type="ARBA" id="ARBA00009562"/>
    </source>
</evidence>
<evidence type="ECO:0000256" key="14">
    <source>
        <dbReference type="ARBA" id="ARBA00047683"/>
    </source>
</evidence>
<dbReference type="SUPFAM" id="SSF56322">
    <property type="entry name" value="ADC synthase"/>
    <property type="match status" value="1"/>
</dbReference>
<feature type="domain" description="Anthranilate synthase component I N-terminal" evidence="17">
    <location>
        <begin position="30"/>
        <end position="170"/>
    </location>
</feature>
<evidence type="ECO:0000256" key="9">
    <source>
        <dbReference type="ARBA" id="ARBA00022822"/>
    </source>
</evidence>
<evidence type="ECO:0000313" key="19">
    <source>
        <dbReference type="Proteomes" id="UP000547209"/>
    </source>
</evidence>
<dbReference type="Gene3D" id="3.60.120.10">
    <property type="entry name" value="Anthranilate synthase"/>
    <property type="match status" value="1"/>
</dbReference>
<accession>A0A7X0RXY6</accession>
<evidence type="ECO:0000256" key="7">
    <source>
        <dbReference type="ARBA" id="ARBA00022605"/>
    </source>
</evidence>
<keyword evidence="12 15" id="KW-0456">Lyase</keyword>
<evidence type="ECO:0000256" key="8">
    <source>
        <dbReference type="ARBA" id="ARBA00022723"/>
    </source>
</evidence>
<dbReference type="InterPro" id="IPR005256">
    <property type="entry name" value="Anth_synth_I_PabB"/>
</dbReference>
<dbReference type="AlphaFoldDB" id="A0A7X0RXY6"/>
<dbReference type="InterPro" id="IPR005801">
    <property type="entry name" value="ADC_synthase"/>
</dbReference>
<dbReference type="Pfam" id="PF04715">
    <property type="entry name" value="Anth_synt_I_N"/>
    <property type="match status" value="1"/>
</dbReference>
<dbReference type="GO" id="GO:0004049">
    <property type="term" value="F:anthranilate synthase activity"/>
    <property type="evidence" value="ECO:0007669"/>
    <property type="project" value="UniProtKB-EC"/>
</dbReference>
<dbReference type="Pfam" id="PF00425">
    <property type="entry name" value="Chorismate_bind"/>
    <property type="match status" value="1"/>
</dbReference>
<dbReference type="UniPathway" id="UPA00035">
    <property type="reaction ID" value="UER00040"/>
</dbReference>
<sequence length="525" mass="58957">MEQREKELQEVIRLAGQYNVIPVVRRLLADTETPIRVFQQLSREGRAFLLESVEGGIKWARYSFIGTDPFLLLKLKKNKVTVEEGGEEESFVTNDPLKLLRERLRQYRSPALPELPPFTGGAIGFFGYDLLQYYERKLPAHAQDDLAMDDMQFMFCDRVVVFDHFKQQVLVIGNAHVPEGATDEDIASAYDRACEGIEDTIRRMRQPLPLPPVANGAPPSDPDLGEVHSNLTREQFIGNVHQAKEYIRAGDIFQVVLSQRFHIETEVDPLQVYRMLRTMNPSPYMYVLKFEDEVIVGASPELLVKVDGDRVETRPIAGTRPRGRTPEEDLAYERELLADEKERAEHVMLVDLGRNDLGRVSEYGTVKCDSYMEIERYSHVMHIVSNVTGTLAKDKTFFDAFLSCLPAGTVSGAPKLRAMEIIAELENEARGAYAGAIGYFGFSGNMDTCITIRTIVFKNGKAYVQAGAGIVWDSVPESEYEETVNKAKGCLKAIRAAEAVFGSPGGRQADRLVVAGDRRTNLDYD</sequence>
<dbReference type="Proteomes" id="UP000547209">
    <property type="component" value="Unassembled WGS sequence"/>
</dbReference>
<evidence type="ECO:0000256" key="12">
    <source>
        <dbReference type="ARBA" id="ARBA00023239"/>
    </source>
</evidence>
<evidence type="ECO:0000259" key="16">
    <source>
        <dbReference type="Pfam" id="PF00425"/>
    </source>
</evidence>
<dbReference type="PRINTS" id="PR00095">
    <property type="entry name" value="ANTSNTHASEI"/>
</dbReference>
<evidence type="ECO:0000256" key="10">
    <source>
        <dbReference type="ARBA" id="ARBA00022842"/>
    </source>
</evidence>
<comment type="catalytic activity">
    <reaction evidence="14 15">
        <text>chorismate + L-glutamine = anthranilate + pyruvate + L-glutamate + H(+)</text>
        <dbReference type="Rhea" id="RHEA:21732"/>
        <dbReference type="ChEBI" id="CHEBI:15361"/>
        <dbReference type="ChEBI" id="CHEBI:15378"/>
        <dbReference type="ChEBI" id="CHEBI:16567"/>
        <dbReference type="ChEBI" id="CHEBI:29748"/>
        <dbReference type="ChEBI" id="CHEBI:29985"/>
        <dbReference type="ChEBI" id="CHEBI:58359"/>
        <dbReference type="EC" id="4.1.3.27"/>
    </reaction>
</comment>
<keyword evidence="9 15" id="KW-0822">Tryptophan biosynthesis</keyword>
<evidence type="ECO:0000256" key="13">
    <source>
        <dbReference type="ARBA" id="ARBA00025634"/>
    </source>
</evidence>
<protein>
    <recommendedName>
        <fullName evidence="6 15">Anthranilate synthase component 1</fullName>
        <ecNumber evidence="5 15">4.1.3.27</ecNumber>
    </recommendedName>
</protein>
<evidence type="ECO:0000256" key="6">
    <source>
        <dbReference type="ARBA" id="ARBA00020653"/>
    </source>
</evidence>
<dbReference type="EC" id="4.1.3.27" evidence="5 15"/>
<dbReference type="InterPro" id="IPR006805">
    <property type="entry name" value="Anth_synth_I_N"/>
</dbReference>